<feature type="transmembrane region" description="Helical" evidence="1">
    <location>
        <begin position="203"/>
        <end position="229"/>
    </location>
</feature>
<evidence type="ECO:0000313" key="3">
    <source>
        <dbReference type="Proteomes" id="UP001652432"/>
    </source>
</evidence>
<feature type="transmembrane region" description="Helical" evidence="1">
    <location>
        <begin position="171"/>
        <end position="191"/>
    </location>
</feature>
<proteinExistence type="predicted"/>
<dbReference type="RefSeq" id="WP_262574218.1">
    <property type="nucleotide sequence ID" value="NZ_JAOQKJ010000005.1"/>
</dbReference>
<evidence type="ECO:0000256" key="1">
    <source>
        <dbReference type="SAM" id="Phobius"/>
    </source>
</evidence>
<organism evidence="2 3">
    <name type="scientific">Suilimivivens aceti</name>
    <dbReference type="NCBI Taxonomy" id="2981774"/>
    <lineage>
        <taxon>Bacteria</taxon>
        <taxon>Bacillati</taxon>
        <taxon>Bacillota</taxon>
        <taxon>Clostridia</taxon>
        <taxon>Lachnospirales</taxon>
        <taxon>Lachnospiraceae</taxon>
        <taxon>Suilimivivens</taxon>
    </lineage>
</organism>
<name>A0ABT2T2H0_9FIRM</name>
<dbReference type="InterPro" id="IPR021552">
    <property type="entry name" value="ArsP_2"/>
</dbReference>
<dbReference type="EMBL" id="JAOQKJ010000005">
    <property type="protein sequence ID" value="MCU6744216.1"/>
    <property type="molecule type" value="Genomic_DNA"/>
</dbReference>
<feature type="transmembrane region" description="Helical" evidence="1">
    <location>
        <begin position="266"/>
        <end position="286"/>
    </location>
</feature>
<protein>
    <submittedName>
        <fullName evidence="2">Arsenic efflux protein</fullName>
    </submittedName>
</protein>
<accession>A0ABT2T2H0</accession>
<comment type="caution">
    <text evidence="2">The sequence shown here is derived from an EMBL/GenBank/DDBJ whole genome shotgun (WGS) entry which is preliminary data.</text>
</comment>
<dbReference type="Proteomes" id="UP001652432">
    <property type="component" value="Unassembled WGS sequence"/>
</dbReference>
<dbReference type="NCBIfam" id="NF037962">
    <property type="entry name" value="arsenic_eff"/>
    <property type="match status" value="1"/>
</dbReference>
<evidence type="ECO:0000313" key="2">
    <source>
        <dbReference type="EMBL" id="MCU6744216.1"/>
    </source>
</evidence>
<feature type="transmembrane region" description="Helical" evidence="1">
    <location>
        <begin position="72"/>
        <end position="90"/>
    </location>
</feature>
<keyword evidence="1" id="KW-1133">Transmembrane helix</keyword>
<feature type="transmembrane region" description="Helical" evidence="1">
    <location>
        <begin position="235"/>
        <end position="254"/>
    </location>
</feature>
<keyword evidence="3" id="KW-1185">Reference proteome</keyword>
<keyword evidence="1" id="KW-0472">Membrane</keyword>
<gene>
    <name evidence="2" type="ORF">OCV77_06865</name>
</gene>
<reference evidence="2 3" key="1">
    <citation type="journal article" date="2021" name="ISME Commun">
        <title>Automated analysis of genomic sequences facilitates high-throughput and comprehensive description of bacteria.</title>
        <authorList>
            <person name="Hitch T.C.A."/>
        </authorList>
    </citation>
    <scope>NUCLEOTIDE SEQUENCE [LARGE SCALE GENOMIC DNA]</scope>
    <source>
        <strain evidence="2 3">Sanger_18</strain>
    </source>
</reference>
<sequence>MLLDVIEDTLVDALKLLPFLFLTYLAMEYIEHKAGDKAEELVEKAGGFGPLIGSVLGMVPQCGFSAAASNLYAGRIITLGTLISIFLSTSDEMLPVFISNQVAIGTILKILSIKVLIGMAAGFVIDLVLQKKHKETGETEHLKIDEMCDHQHCHCGQGNIWKAAISHTLQILFFIVVVSFILNLLISYIGEDSLSTLLSSRPVLGPVIAGLVGLIPNCAASVVLTQLYLEGMINGGAMMAGLLAGAGVGLLVLFRVNENVKENLRITLLLYIIGVVSGILIETAGLTF</sequence>
<dbReference type="Pfam" id="PF11449">
    <property type="entry name" value="ArsP_2"/>
    <property type="match status" value="1"/>
</dbReference>
<keyword evidence="1" id="KW-0812">Transmembrane</keyword>
<feature type="transmembrane region" description="Helical" evidence="1">
    <location>
        <begin position="102"/>
        <end position="125"/>
    </location>
</feature>